<evidence type="ECO:0000313" key="2">
    <source>
        <dbReference type="Proteomes" id="UP000016200"/>
    </source>
</evidence>
<evidence type="ECO:0000313" key="1">
    <source>
        <dbReference type="EMBL" id="EPP34900.1"/>
    </source>
</evidence>
<gene>
    <name evidence="1" type="ORF">CP10139811_0814</name>
</gene>
<organism evidence="1 2">
    <name type="scientific">Chlamydia ibidis</name>
    <dbReference type="NCBI Taxonomy" id="1405396"/>
    <lineage>
        <taxon>Bacteria</taxon>
        <taxon>Pseudomonadati</taxon>
        <taxon>Chlamydiota</taxon>
        <taxon>Chlamydiia</taxon>
        <taxon>Chlamydiales</taxon>
        <taxon>Chlamydiaceae</taxon>
        <taxon>Chlamydia/Chlamydophila group</taxon>
        <taxon>Chlamydia</taxon>
    </lineage>
</organism>
<dbReference type="EMBL" id="ATNB01000159">
    <property type="protein sequence ID" value="EPP34900.1"/>
    <property type="molecule type" value="Genomic_DNA"/>
</dbReference>
<proteinExistence type="predicted"/>
<comment type="caution">
    <text evidence="1">The sequence shown here is derived from an EMBL/GenBank/DDBJ whole genome shotgun (WGS) entry which is preliminary data.</text>
</comment>
<dbReference type="HOGENOM" id="CLU_3306912_0_0_0"/>
<sequence length="39" mass="4813">MYKNNVKIFKKRQAKIDCAENQKIFCTFIEEKDYRINQL</sequence>
<name>S7KKD8_9CHLA</name>
<dbReference type="Proteomes" id="UP000016200">
    <property type="component" value="Unassembled WGS sequence"/>
</dbReference>
<protein>
    <submittedName>
        <fullName evidence="1">Uncharacterized protein</fullName>
    </submittedName>
</protein>
<reference evidence="1 2" key="1">
    <citation type="submission" date="2013-04" db="EMBL/GenBank/DDBJ databases">
        <title>Genome sequence of Chlamydia psittaci 10-1398/11.</title>
        <authorList>
            <person name="Huot-Creasy H."/>
            <person name="McCracken C.L."/>
            <person name="Humphries M."/>
            <person name="Sachse K."/>
            <person name="Laroucau K."/>
            <person name="Bavoil P."/>
            <person name="Myers G.S."/>
        </authorList>
    </citation>
    <scope>NUCLEOTIDE SEQUENCE [LARGE SCALE GENOMIC DNA]</scope>
    <source>
        <strain evidence="1 2">10_1398_11</strain>
    </source>
</reference>
<dbReference type="AlphaFoldDB" id="S7KKD8"/>
<accession>S7KKD8</accession>